<dbReference type="EMBL" id="VJZA01000004">
    <property type="protein sequence ID" value="TVT24986.1"/>
    <property type="molecule type" value="Genomic_DNA"/>
</dbReference>
<dbReference type="Gene3D" id="3.40.50.10540">
    <property type="entry name" value="Crotonobetainyl-coa:carnitine coa-transferase, domain 1"/>
    <property type="match status" value="1"/>
</dbReference>
<dbReference type="InterPro" id="IPR044855">
    <property type="entry name" value="CoA-Trfase_III_dom3_sf"/>
</dbReference>
<name>A0A558AL46_9PSEU</name>
<dbReference type="InterPro" id="IPR050483">
    <property type="entry name" value="CoA-transferase_III_domain"/>
</dbReference>
<dbReference type="OrthoDB" id="9797653at2"/>
<evidence type="ECO:0000313" key="2">
    <source>
        <dbReference type="EMBL" id="TVT24986.1"/>
    </source>
</evidence>
<gene>
    <name evidence="2" type="ORF">FNH06_03975</name>
</gene>
<comment type="caution">
    <text evidence="2">The sequence shown here is derived from an EMBL/GenBank/DDBJ whole genome shotgun (WGS) entry which is preliminary data.</text>
</comment>
<dbReference type="PANTHER" id="PTHR48207">
    <property type="entry name" value="SUCCINATE--HYDROXYMETHYLGLUTARATE COA-TRANSFERASE"/>
    <property type="match status" value="1"/>
</dbReference>
<proteinExistence type="predicted"/>
<dbReference type="GO" id="GO:0008410">
    <property type="term" value="F:CoA-transferase activity"/>
    <property type="evidence" value="ECO:0007669"/>
    <property type="project" value="TreeGrafter"/>
</dbReference>
<dbReference type="InterPro" id="IPR023606">
    <property type="entry name" value="CoA-Trfase_III_dom_1_sf"/>
</dbReference>
<keyword evidence="3" id="KW-1185">Reference proteome</keyword>
<dbReference type="Gene3D" id="3.30.1540.10">
    <property type="entry name" value="formyl-coa transferase, domain 3"/>
    <property type="match status" value="1"/>
</dbReference>
<evidence type="ECO:0000313" key="3">
    <source>
        <dbReference type="Proteomes" id="UP000318578"/>
    </source>
</evidence>
<dbReference type="AlphaFoldDB" id="A0A558AL46"/>
<dbReference type="Proteomes" id="UP000318578">
    <property type="component" value="Unassembled WGS sequence"/>
</dbReference>
<dbReference type="RefSeq" id="WP_144633705.1">
    <property type="nucleotide sequence ID" value="NZ_BNAX01000032.1"/>
</dbReference>
<protein>
    <submittedName>
        <fullName evidence="2">CoA transferase</fullName>
    </submittedName>
</protein>
<dbReference type="PANTHER" id="PTHR48207:SF3">
    <property type="entry name" value="SUCCINATE--HYDROXYMETHYLGLUTARATE COA-TRANSFERASE"/>
    <property type="match status" value="1"/>
</dbReference>
<organism evidence="2 3">
    <name type="scientific">Amycolatopsis acidiphila</name>
    <dbReference type="NCBI Taxonomy" id="715473"/>
    <lineage>
        <taxon>Bacteria</taxon>
        <taxon>Bacillati</taxon>
        <taxon>Actinomycetota</taxon>
        <taxon>Actinomycetes</taxon>
        <taxon>Pseudonocardiales</taxon>
        <taxon>Pseudonocardiaceae</taxon>
        <taxon>Amycolatopsis</taxon>
    </lineage>
</organism>
<sequence length="409" mass="44045">MSEAVARYSGAETSGPLSGIRVVESGSLIAGPFCAQLLGDFGAEVIKVEDPRGGDPMRQWGSLLPQGVSLSWPIIARNKKSVTCNLREPAGQEIMRRLVAQADVLVENFRPGTLERWGLGYDELSTMNPGLVLVRVTGYGQTGPYARRAGFGSIGEAMGGIRHVTGEPDRAPSRAGISLGDSLAGTFAALGTVMALLARERNGRGQVVDSAIYEAVLALMESLIPEWDLAGSRRERTGSVLPGVAPSNVYPTRDGGEVLIAANRDTVFYRLCGVMGREDLQDNEDYRTHAARGRHQQDLDQLVSAWTRTLEAEDLLARLHEAGVPAGLIYTAADMLADPHFQARQAIVRLVHDKLGEFPMQNVAPRLSGTPGAVRSLGPELGQHNDEIYGELLGADEAQREQWVSQGII</sequence>
<dbReference type="InterPro" id="IPR003673">
    <property type="entry name" value="CoA-Trfase_fam_III"/>
</dbReference>
<reference evidence="2 3" key="1">
    <citation type="submission" date="2019-07" db="EMBL/GenBank/DDBJ databases">
        <title>New species of Amycolatopsis and Streptomyces.</title>
        <authorList>
            <person name="Duangmal K."/>
            <person name="Teo W.F.A."/>
            <person name="Lipun K."/>
        </authorList>
    </citation>
    <scope>NUCLEOTIDE SEQUENCE [LARGE SCALE GENOMIC DNA]</scope>
    <source>
        <strain evidence="2 3">JCM 30562</strain>
    </source>
</reference>
<dbReference type="Pfam" id="PF02515">
    <property type="entry name" value="CoA_transf_3"/>
    <property type="match status" value="1"/>
</dbReference>
<evidence type="ECO:0000256" key="1">
    <source>
        <dbReference type="ARBA" id="ARBA00022679"/>
    </source>
</evidence>
<accession>A0A558AL46</accession>
<keyword evidence="1 2" id="KW-0808">Transferase</keyword>
<dbReference type="SUPFAM" id="SSF89796">
    <property type="entry name" value="CoA-transferase family III (CaiB/BaiF)"/>
    <property type="match status" value="1"/>
</dbReference>